<keyword evidence="5" id="KW-0812">Transmembrane</keyword>
<dbReference type="Gene3D" id="1.10.287.950">
    <property type="entry name" value="Methyl-accepting chemotaxis protein"/>
    <property type="match status" value="1"/>
</dbReference>
<dbReference type="Pfam" id="PF00015">
    <property type="entry name" value="MCPsignal"/>
    <property type="match status" value="1"/>
</dbReference>
<dbReference type="Gene3D" id="6.10.340.10">
    <property type="match status" value="1"/>
</dbReference>
<dbReference type="PROSITE" id="PS50885">
    <property type="entry name" value="HAMP"/>
    <property type="match status" value="1"/>
</dbReference>
<gene>
    <name evidence="9" type="ORF">FZ942_17100</name>
</gene>
<keyword evidence="5" id="KW-1133">Transmembrane helix</keyword>
<keyword evidence="5" id="KW-0472">Membrane</keyword>
<feature type="domain" description="Methyl-accepting transducer" evidence="6">
    <location>
        <begin position="428"/>
        <end position="664"/>
    </location>
</feature>
<sequence length="684" mass="71568">MEDGMVGSTVAASAGGIFANVGIGRKIAIGFGAVLLIMVGLAGRSYLSFGNISHQFEVYEHGVSVMDVASNIEMEVLAMRGAVREFALSGNPAREAVAREAMEKLRGSFETAYGLARDPALKSRLDRAKTQFGIYVDGFQRVVPMQQELMGLVSDTLDPLGLHARVELERIRGEAVAVGDAVSVTHAWESMEALMVGRLSANKMLARHDDESARKAEEAFTALARSLQQLAATSGDRPYAATVTNLQATVSRYQAGFLRAKELSHTINGLINGGMAQAGAAVTEEANAISRSALAETGRIRQSTLADISGTEVLVLLLSAGGLLAGLFCAILISRAITRPVTAMTGTMRELAAGKLDIAIPGAGQKDEIGAMAAAVTVFKENALTARRLEAEQRAEQERKEARSATVDRLVVEFEDTVAGILRTVSSASTELDSTAHLMNATAEQTSRQSTASAGAAEQTSANVQTVATAAEEMVASLQEIARQVTRSSTIANDAVAQAAHTDDTVQGLALTARKISDVVALISTIAGQTNLLALNATIEAARAGEHGKGFAVVAAEVKSLAEQTARATDEITGQIAAIQTATGGVVEAIRMNSDMIRQMNEITAAIASAVEEQNAATAEITRSVTEAATGTQEVARNIQQVMEATGQTGAAAAQVLSAAGELSHQSETLRTNLESFLTSIRAA</sequence>
<feature type="domain" description="HAMP" evidence="7">
    <location>
        <begin position="335"/>
        <end position="388"/>
    </location>
</feature>
<dbReference type="PRINTS" id="PR00260">
    <property type="entry name" value="CHEMTRNSDUCR"/>
</dbReference>
<dbReference type="PROSITE" id="PS51753">
    <property type="entry name" value="HBM"/>
    <property type="match status" value="1"/>
</dbReference>
<dbReference type="SMART" id="SM00283">
    <property type="entry name" value="MA"/>
    <property type="match status" value="1"/>
</dbReference>
<dbReference type="SMART" id="SM00304">
    <property type="entry name" value="HAMP"/>
    <property type="match status" value="1"/>
</dbReference>
<dbReference type="GO" id="GO:0004888">
    <property type="term" value="F:transmembrane signaling receptor activity"/>
    <property type="evidence" value="ECO:0007669"/>
    <property type="project" value="InterPro"/>
</dbReference>
<name>A0A5A9GLV5_AZOLI</name>
<dbReference type="InterPro" id="IPR004090">
    <property type="entry name" value="Chemotax_Me-accpt_rcpt"/>
</dbReference>
<evidence type="ECO:0000259" key="8">
    <source>
        <dbReference type="PROSITE" id="PS51753"/>
    </source>
</evidence>
<keyword evidence="1 3" id="KW-0807">Transducer</keyword>
<evidence type="ECO:0000256" key="4">
    <source>
        <dbReference type="SAM" id="Coils"/>
    </source>
</evidence>
<dbReference type="GO" id="GO:0007165">
    <property type="term" value="P:signal transduction"/>
    <property type="evidence" value="ECO:0007669"/>
    <property type="project" value="UniProtKB-KW"/>
</dbReference>
<evidence type="ECO:0000256" key="1">
    <source>
        <dbReference type="ARBA" id="ARBA00023224"/>
    </source>
</evidence>
<protein>
    <submittedName>
        <fullName evidence="9">HAMP domain-containing protein</fullName>
    </submittedName>
</protein>
<dbReference type="SUPFAM" id="SSF58104">
    <property type="entry name" value="Methyl-accepting chemotaxis protein (MCP) signaling domain"/>
    <property type="match status" value="1"/>
</dbReference>
<organism evidence="9 10">
    <name type="scientific">Azospirillum lipoferum</name>
    <dbReference type="NCBI Taxonomy" id="193"/>
    <lineage>
        <taxon>Bacteria</taxon>
        <taxon>Pseudomonadati</taxon>
        <taxon>Pseudomonadota</taxon>
        <taxon>Alphaproteobacteria</taxon>
        <taxon>Rhodospirillales</taxon>
        <taxon>Azospirillaceae</taxon>
        <taxon>Azospirillum</taxon>
    </lineage>
</organism>
<dbReference type="AlphaFoldDB" id="A0A5A9GLV5"/>
<dbReference type="CDD" id="cd06225">
    <property type="entry name" value="HAMP"/>
    <property type="match status" value="1"/>
</dbReference>
<comment type="similarity">
    <text evidence="2">Belongs to the methyl-accepting chemotaxis (MCP) protein family.</text>
</comment>
<dbReference type="InterPro" id="IPR032255">
    <property type="entry name" value="HBM"/>
</dbReference>
<dbReference type="SMART" id="SM01358">
    <property type="entry name" value="HBM"/>
    <property type="match status" value="1"/>
</dbReference>
<accession>A0A5A9GLV5</accession>
<feature type="domain" description="HBM" evidence="8">
    <location>
        <begin position="61"/>
        <end position="301"/>
    </location>
</feature>
<dbReference type="GO" id="GO:0006935">
    <property type="term" value="P:chemotaxis"/>
    <property type="evidence" value="ECO:0007669"/>
    <property type="project" value="InterPro"/>
</dbReference>
<dbReference type="Pfam" id="PF00672">
    <property type="entry name" value="HAMP"/>
    <property type="match status" value="1"/>
</dbReference>
<dbReference type="PANTHER" id="PTHR32089">
    <property type="entry name" value="METHYL-ACCEPTING CHEMOTAXIS PROTEIN MCPB"/>
    <property type="match status" value="1"/>
</dbReference>
<evidence type="ECO:0000313" key="9">
    <source>
        <dbReference type="EMBL" id="KAA0595343.1"/>
    </source>
</evidence>
<comment type="caution">
    <text evidence="9">The sequence shown here is derived from an EMBL/GenBank/DDBJ whole genome shotgun (WGS) entry which is preliminary data.</text>
</comment>
<evidence type="ECO:0000259" key="7">
    <source>
        <dbReference type="PROSITE" id="PS50885"/>
    </source>
</evidence>
<evidence type="ECO:0000256" key="3">
    <source>
        <dbReference type="PROSITE-ProRule" id="PRU00284"/>
    </source>
</evidence>
<dbReference type="EMBL" id="VTTN01000006">
    <property type="protein sequence ID" value="KAA0595343.1"/>
    <property type="molecule type" value="Genomic_DNA"/>
</dbReference>
<dbReference type="GO" id="GO:0016020">
    <property type="term" value="C:membrane"/>
    <property type="evidence" value="ECO:0007669"/>
    <property type="project" value="InterPro"/>
</dbReference>
<dbReference type="InterPro" id="IPR004089">
    <property type="entry name" value="MCPsignal_dom"/>
</dbReference>
<keyword evidence="4" id="KW-0175">Coiled coil</keyword>
<evidence type="ECO:0000259" key="6">
    <source>
        <dbReference type="PROSITE" id="PS50111"/>
    </source>
</evidence>
<evidence type="ECO:0000313" key="10">
    <source>
        <dbReference type="Proteomes" id="UP000324927"/>
    </source>
</evidence>
<reference evidence="9 10" key="1">
    <citation type="submission" date="2019-08" db="EMBL/GenBank/DDBJ databases">
        <authorList>
            <person name="Grouzdev D."/>
            <person name="Tikhonova E."/>
            <person name="Kravchenko I."/>
        </authorList>
    </citation>
    <scope>NUCLEOTIDE SEQUENCE [LARGE SCALE GENOMIC DNA]</scope>
    <source>
        <strain evidence="9 10">59b</strain>
    </source>
</reference>
<feature type="coiled-coil region" evidence="4">
    <location>
        <begin position="381"/>
        <end position="408"/>
    </location>
</feature>
<dbReference type="PANTHER" id="PTHR32089:SF112">
    <property type="entry name" value="LYSOZYME-LIKE PROTEIN-RELATED"/>
    <property type="match status" value="1"/>
</dbReference>
<evidence type="ECO:0000256" key="2">
    <source>
        <dbReference type="ARBA" id="ARBA00029447"/>
    </source>
</evidence>
<dbReference type="InterPro" id="IPR003660">
    <property type="entry name" value="HAMP_dom"/>
</dbReference>
<proteinExistence type="inferred from homology"/>
<dbReference type="OrthoDB" id="3378718at2"/>
<evidence type="ECO:0000256" key="5">
    <source>
        <dbReference type="SAM" id="Phobius"/>
    </source>
</evidence>
<dbReference type="Proteomes" id="UP000324927">
    <property type="component" value="Unassembled WGS sequence"/>
</dbReference>
<feature type="transmembrane region" description="Helical" evidence="5">
    <location>
        <begin position="27"/>
        <end position="47"/>
    </location>
</feature>
<keyword evidence="10" id="KW-1185">Reference proteome</keyword>
<dbReference type="PROSITE" id="PS50111">
    <property type="entry name" value="CHEMOTAXIS_TRANSDUC_2"/>
    <property type="match status" value="1"/>
</dbReference>